<comment type="caution">
    <text evidence="2">The sequence shown here is derived from an EMBL/GenBank/DDBJ whole genome shotgun (WGS) entry which is preliminary data.</text>
</comment>
<evidence type="ECO:0000313" key="17">
    <source>
        <dbReference type="Proteomes" id="UP000441208"/>
    </source>
</evidence>
<evidence type="ECO:0000313" key="4">
    <source>
        <dbReference type="EMBL" id="KAE9091925.1"/>
    </source>
</evidence>
<feature type="chain" id="PRO_5036379385" description="RxLR effector protein" evidence="1">
    <location>
        <begin position="23"/>
        <end position="60"/>
    </location>
</feature>
<dbReference type="EMBL" id="QXFX01001343">
    <property type="protein sequence ID" value="KAE9091925.1"/>
    <property type="molecule type" value="Genomic_DNA"/>
</dbReference>
<evidence type="ECO:0000313" key="3">
    <source>
        <dbReference type="EMBL" id="KAE8993225.1"/>
    </source>
</evidence>
<dbReference type="Proteomes" id="UP000440367">
    <property type="component" value="Unassembled WGS sequence"/>
</dbReference>
<sequence length="60" mass="6673">MSTTGCVVSWAILIVCCHQSNGSKTDQGTIFLMKVSLQQLIFCSKHVESATNDFLQHQEK</sequence>
<evidence type="ECO:0008006" key="22">
    <source>
        <dbReference type="Google" id="ProtNLM"/>
    </source>
</evidence>
<keyword evidence="1" id="KW-0732">Signal</keyword>
<evidence type="ECO:0000313" key="7">
    <source>
        <dbReference type="EMBL" id="KAE9192870.1"/>
    </source>
</evidence>
<dbReference type="EMBL" id="QXGB01001320">
    <property type="protein sequence ID" value="KAE9192870.1"/>
    <property type="molecule type" value="Genomic_DNA"/>
</dbReference>
<dbReference type="Proteomes" id="UP000440732">
    <property type="component" value="Unassembled WGS sequence"/>
</dbReference>
<accession>A0A6A3EER4</accession>
<gene>
    <name evidence="10" type="ORF">PF001_g17663</name>
    <name evidence="9" type="ORF">PF002_g19740</name>
    <name evidence="8" type="ORF">PF004_g17536</name>
    <name evidence="7" type="ORF">PF005_g18290</name>
    <name evidence="6" type="ORF">PF006_g17404</name>
    <name evidence="5" type="ORF">PF007_g18502</name>
    <name evidence="11" type="ORF">PF008_g16962</name>
    <name evidence="2" type="ORF">PF009_g17979</name>
    <name evidence="4" type="ORF">PF010_g17997</name>
    <name evidence="3" type="ORF">PF011_g17219</name>
</gene>
<evidence type="ECO:0000256" key="1">
    <source>
        <dbReference type="SAM" id="SignalP"/>
    </source>
</evidence>
<dbReference type="EMBL" id="QXFY01001195">
    <property type="protein sequence ID" value="KAE9325069.1"/>
    <property type="molecule type" value="Genomic_DNA"/>
</dbReference>
<dbReference type="EMBL" id="QXGE01001297">
    <property type="protein sequence ID" value="KAE9294684.1"/>
    <property type="molecule type" value="Genomic_DNA"/>
</dbReference>
<evidence type="ECO:0000313" key="6">
    <source>
        <dbReference type="EMBL" id="KAE9123524.1"/>
    </source>
</evidence>
<keyword evidence="13" id="KW-1185">Reference proteome</keyword>
<proteinExistence type="predicted"/>
<dbReference type="EMBL" id="QXGF01001172">
    <property type="protein sequence ID" value="KAE8931979.1"/>
    <property type="molecule type" value="Genomic_DNA"/>
</dbReference>
<dbReference type="Proteomes" id="UP000476176">
    <property type="component" value="Unassembled WGS sequence"/>
</dbReference>
<evidence type="ECO:0000313" key="13">
    <source>
        <dbReference type="Proteomes" id="UP000433483"/>
    </source>
</evidence>
<evidence type="ECO:0000313" key="19">
    <source>
        <dbReference type="Proteomes" id="UP000476176"/>
    </source>
</evidence>
<dbReference type="Proteomes" id="UP000429523">
    <property type="component" value="Unassembled WGS sequence"/>
</dbReference>
<evidence type="ECO:0000313" key="15">
    <source>
        <dbReference type="Proteomes" id="UP000440367"/>
    </source>
</evidence>
<dbReference type="AlphaFoldDB" id="A0A6A3EER4"/>
<evidence type="ECO:0000313" key="11">
    <source>
        <dbReference type="EMBL" id="KAE9325069.1"/>
    </source>
</evidence>
<evidence type="ECO:0000313" key="9">
    <source>
        <dbReference type="EMBL" id="KAE9207271.1"/>
    </source>
</evidence>
<evidence type="ECO:0000313" key="12">
    <source>
        <dbReference type="Proteomes" id="UP000429523"/>
    </source>
</evidence>
<dbReference type="OrthoDB" id="10269605at2759"/>
<feature type="signal peptide" evidence="1">
    <location>
        <begin position="1"/>
        <end position="22"/>
    </location>
</feature>
<dbReference type="Proteomes" id="UP000486351">
    <property type="component" value="Unassembled WGS sequence"/>
</dbReference>
<evidence type="ECO:0000313" key="10">
    <source>
        <dbReference type="EMBL" id="KAE9294684.1"/>
    </source>
</evidence>
<dbReference type="Proteomes" id="UP000441208">
    <property type="component" value="Unassembled WGS sequence"/>
</dbReference>
<dbReference type="Proteomes" id="UP000433483">
    <property type="component" value="Unassembled WGS sequence"/>
</dbReference>
<evidence type="ECO:0000313" key="8">
    <source>
        <dbReference type="EMBL" id="KAE9205583.1"/>
    </source>
</evidence>
<evidence type="ECO:0000313" key="20">
    <source>
        <dbReference type="Proteomes" id="UP000486351"/>
    </source>
</evidence>
<dbReference type="Proteomes" id="UP000437068">
    <property type="component" value="Unassembled WGS sequence"/>
</dbReference>
<dbReference type="Proteomes" id="UP000460718">
    <property type="component" value="Unassembled WGS sequence"/>
</dbReference>
<evidence type="ECO:0000313" key="14">
    <source>
        <dbReference type="Proteomes" id="UP000437068"/>
    </source>
</evidence>
<name>A0A6A3EER4_9STRA</name>
<dbReference type="EMBL" id="QXGC01001321">
    <property type="protein sequence ID" value="KAE9205583.1"/>
    <property type="molecule type" value="Genomic_DNA"/>
</dbReference>
<evidence type="ECO:0000313" key="2">
    <source>
        <dbReference type="EMBL" id="KAE8931979.1"/>
    </source>
</evidence>
<evidence type="ECO:0000313" key="16">
    <source>
        <dbReference type="Proteomes" id="UP000440732"/>
    </source>
</evidence>
<protein>
    <recommendedName>
        <fullName evidence="22">RxLR effector protein</fullName>
    </recommendedName>
</protein>
<organism evidence="2 12">
    <name type="scientific">Phytophthora fragariae</name>
    <dbReference type="NCBI Taxonomy" id="53985"/>
    <lineage>
        <taxon>Eukaryota</taxon>
        <taxon>Sar</taxon>
        <taxon>Stramenopiles</taxon>
        <taxon>Oomycota</taxon>
        <taxon>Peronosporomycetes</taxon>
        <taxon>Peronosporales</taxon>
        <taxon>Peronosporaceae</taxon>
        <taxon>Phytophthora</taxon>
    </lineage>
</organism>
<dbReference type="EMBL" id="QXGA01001281">
    <property type="protein sequence ID" value="KAE9123524.1"/>
    <property type="molecule type" value="Genomic_DNA"/>
</dbReference>
<evidence type="ECO:0000313" key="18">
    <source>
        <dbReference type="Proteomes" id="UP000460718"/>
    </source>
</evidence>
<evidence type="ECO:0000313" key="5">
    <source>
        <dbReference type="EMBL" id="KAE9092438.1"/>
    </source>
</evidence>
<dbReference type="EMBL" id="QXGD01001388">
    <property type="protein sequence ID" value="KAE9207271.1"/>
    <property type="molecule type" value="Genomic_DNA"/>
</dbReference>
<dbReference type="EMBL" id="QXFW01001286">
    <property type="protein sequence ID" value="KAE8993225.1"/>
    <property type="molecule type" value="Genomic_DNA"/>
</dbReference>
<reference evidence="12 13" key="1">
    <citation type="submission" date="2018-08" db="EMBL/GenBank/DDBJ databases">
        <title>Genomic investigation of the strawberry pathogen Phytophthora fragariae indicates pathogenicity is determined by transcriptional variation in three key races.</title>
        <authorList>
            <person name="Adams T.M."/>
            <person name="Armitage A.D."/>
            <person name="Sobczyk M.K."/>
            <person name="Bates H.J."/>
            <person name="Dunwell J.M."/>
            <person name="Nellist C.F."/>
            <person name="Harrison R.J."/>
        </authorList>
    </citation>
    <scope>NUCLEOTIDE SEQUENCE [LARGE SCALE GENOMIC DNA]</scope>
    <source>
        <strain evidence="10 14">A4</strain>
        <strain evidence="9 15">BC-1</strain>
        <strain evidence="8 19">BC-23</strain>
        <strain evidence="7 13">NOV-27</strain>
        <strain evidence="6 16">NOV-5</strain>
        <strain evidence="5 17">NOV-71</strain>
        <strain evidence="11 20">NOV-77</strain>
        <strain evidence="2 12">NOV-9</strain>
        <strain evidence="4 21">ONT-3</strain>
        <strain evidence="3 18">SCRP245</strain>
    </source>
</reference>
<dbReference type="Proteomes" id="UP000488956">
    <property type="component" value="Unassembled WGS sequence"/>
</dbReference>
<evidence type="ECO:0000313" key="21">
    <source>
        <dbReference type="Proteomes" id="UP000488956"/>
    </source>
</evidence>
<dbReference type="EMBL" id="QXFZ01001332">
    <property type="protein sequence ID" value="KAE9092438.1"/>
    <property type="molecule type" value="Genomic_DNA"/>
</dbReference>